<protein>
    <recommendedName>
        <fullName evidence="4">S-adenosyl methyltransferase</fullName>
    </recommendedName>
</protein>
<feature type="compositionally biased region" description="Polar residues" evidence="1">
    <location>
        <begin position="1"/>
        <end position="13"/>
    </location>
</feature>
<dbReference type="RefSeq" id="WP_203714629.1">
    <property type="nucleotide sequence ID" value="NZ_BONE01000028.1"/>
</dbReference>
<gene>
    <name evidence="2" type="ORF">Asi02nite_37440</name>
</gene>
<organism evidence="2 3">
    <name type="scientific">Asanoa siamensis</name>
    <dbReference type="NCBI Taxonomy" id="926357"/>
    <lineage>
        <taxon>Bacteria</taxon>
        <taxon>Bacillati</taxon>
        <taxon>Actinomycetota</taxon>
        <taxon>Actinomycetes</taxon>
        <taxon>Micromonosporales</taxon>
        <taxon>Micromonosporaceae</taxon>
        <taxon>Asanoa</taxon>
    </lineage>
</organism>
<accession>A0ABQ4CSI7</accession>
<dbReference type="PIRSF" id="PIRSF017393">
    <property type="entry name" value="MTase_SAV2177"/>
    <property type="match status" value="1"/>
</dbReference>
<evidence type="ECO:0000256" key="1">
    <source>
        <dbReference type="SAM" id="MobiDB-lite"/>
    </source>
</evidence>
<sequence length="293" mass="30723">MTLTPPSDPSTPESLPADTAATPASTGDRSQRPATAARIYDYFLGGVTHFPADRAAALAIANAWPDVPAVARANRAWLGRVVRYLVDAGVRQFLDIGSGIPTEGNVHEVAQQVDSKARVLYVDIDPMAVSESLDLLRGNDYATAVRGDLRSPDGILDAARRHLYFDQPVGLVLAAVLHFLPDDQAHSAVRRLVAALPPGSFVAISHGAAEVFQPTLSASVAVGDVYAQQTATPAKARTRIEVHDFLTGLTLIEPGVVGITHWHPDATPPPAAPGEGICPGGEWGAVAQMVGAG</sequence>
<feature type="region of interest" description="Disordered" evidence="1">
    <location>
        <begin position="1"/>
        <end position="32"/>
    </location>
</feature>
<dbReference type="InterPro" id="IPR029063">
    <property type="entry name" value="SAM-dependent_MTases_sf"/>
</dbReference>
<name>A0ABQ4CSI7_9ACTN</name>
<dbReference type="SUPFAM" id="SSF53335">
    <property type="entry name" value="S-adenosyl-L-methionine-dependent methyltransferases"/>
    <property type="match status" value="1"/>
</dbReference>
<dbReference type="Pfam" id="PF04672">
    <property type="entry name" value="Methyltransf_19"/>
    <property type="match status" value="1"/>
</dbReference>
<evidence type="ECO:0008006" key="4">
    <source>
        <dbReference type="Google" id="ProtNLM"/>
    </source>
</evidence>
<dbReference type="Gene3D" id="3.40.50.150">
    <property type="entry name" value="Vaccinia Virus protein VP39"/>
    <property type="match status" value="1"/>
</dbReference>
<evidence type="ECO:0000313" key="3">
    <source>
        <dbReference type="Proteomes" id="UP000604117"/>
    </source>
</evidence>
<proteinExistence type="predicted"/>
<dbReference type="InterPro" id="IPR006764">
    <property type="entry name" value="SAM_dep_MeTrfase_SAV2177_type"/>
</dbReference>
<comment type="caution">
    <text evidence="2">The sequence shown here is derived from an EMBL/GenBank/DDBJ whole genome shotgun (WGS) entry which is preliminary data.</text>
</comment>
<evidence type="ECO:0000313" key="2">
    <source>
        <dbReference type="EMBL" id="GIF74226.1"/>
    </source>
</evidence>
<reference evidence="2 3" key="1">
    <citation type="submission" date="2021-01" db="EMBL/GenBank/DDBJ databases">
        <title>Whole genome shotgun sequence of Asanoa siamensis NBRC 107932.</title>
        <authorList>
            <person name="Komaki H."/>
            <person name="Tamura T."/>
        </authorList>
    </citation>
    <scope>NUCLEOTIDE SEQUENCE [LARGE SCALE GENOMIC DNA]</scope>
    <source>
        <strain evidence="2 3">NBRC 107932</strain>
    </source>
</reference>
<keyword evidence="3" id="KW-1185">Reference proteome</keyword>
<dbReference type="Proteomes" id="UP000604117">
    <property type="component" value="Unassembled WGS sequence"/>
</dbReference>
<dbReference type="EMBL" id="BONE01000028">
    <property type="protein sequence ID" value="GIF74226.1"/>
    <property type="molecule type" value="Genomic_DNA"/>
</dbReference>